<keyword evidence="9 11" id="KW-0472">Membrane</keyword>
<sequence length="344" mass="38549">AYISIPSETLYVFKGDSLLINFFNSALTNTFLMSLLGIVVLLIISIISTKNMKIIPSGIQNFIEFVIEAMYNTCKKIAGEEKGKIFFPLVMTIFLFIVVSNWIGVLPGTGTLGRIETAEEYCHHQEEKNNLGHDVEFNIYKRNGNLSSTLFGFGAAKYKIKSSDPSLFNHVNNEICSHDWLHHEFEDAKQLKAKELSTNNFDENYQAGILVPFFRGANSDINTTLALALCAMISIHFWAFRYLGLFGHIGKFINFKNGPINFFVGILELIGELAKIISFTFRLFGNIFAGEVLLFAMAFLLPLIGIIPFLGLELFVGLIQGLIFAMLTLIFATISTVEHNSDEH</sequence>
<evidence type="ECO:0000256" key="8">
    <source>
        <dbReference type="ARBA" id="ARBA00023065"/>
    </source>
</evidence>
<dbReference type="SUPFAM" id="SSF81336">
    <property type="entry name" value="F1F0 ATP synthase subunit A"/>
    <property type="match status" value="2"/>
</dbReference>
<dbReference type="InterPro" id="IPR035908">
    <property type="entry name" value="F0_ATP_A_sf"/>
</dbReference>
<keyword evidence="3" id="KW-0813">Transport</keyword>
<dbReference type="GO" id="GO:0042777">
    <property type="term" value="P:proton motive force-driven plasma membrane ATP synthesis"/>
    <property type="evidence" value="ECO:0007669"/>
    <property type="project" value="TreeGrafter"/>
</dbReference>
<evidence type="ECO:0000256" key="4">
    <source>
        <dbReference type="ARBA" id="ARBA00022547"/>
    </source>
</evidence>
<feature type="transmembrane region" description="Helical" evidence="11">
    <location>
        <begin position="314"/>
        <end position="334"/>
    </location>
</feature>
<gene>
    <name evidence="12" type="ORF">METZ01_LOCUS154457</name>
</gene>
<dbReference type="PROSITE" id="PS00449">
    <property type="entry name" value="ATPASE_A"/>
    <property type="match status" value="1"/>
</dbReference>
<organism evidence="12">
    <name type="scientific">marine metagenome</name>
    <dbReference type="NCBI Taxonomy" id="408172"/>
    <lineage>
        <taxon>unclassified sequences</taxon>
        <taxon>metagenomes</taxon>
        <taxon>ecological metagenomes</taxon>
    </lineage>
</organism>
<comment type="subcellular location">
    <subcellularLocation>
        <location evidence="1">Membrane</location>
        <topology evidence="1">Multi-pass membrane protein</topology>
    </subcellularLocation>
</comment>
<evidence type="ECO:0000256" key="9">
    <source>
        <dbReference type="ARBA" id="ARBA00023136"/>
    </source>
</evidence>
<feature type="transmembrane region" description="Helical" evidence="11">
    <location>
        <begin position="26"/>
        <end position="47"/>
    </location>
</feature>
<evidence type="ECO:0000256" key="6">
    <source>
        <dbReference type="ARBA" id="ARBA00022781"/>
    </source>
</evidence>
<evidence type="ECO:0000313" key="12">
    <source>
        <dbReference type="EMBL" id="SVB01603.1"/>
    </source>
</evidence>
<feature type="transmembrane region" description="Helical" evidence="11">
    <location>
        <begin position="260"/>
        <end position="281"/>
    </location>
</feature>
<feature type="non-terminal residue" evidence="12">
    <location>
        <position position="1"/>
    </location>
</feature>
<dbReference type="InterPro" id="IPR023011">
    <property type="entry name" value="ATP_synth_F0_asu_AS"/>
</dbReference>
<evidence type="ECO:0000256" key="7">
    <source>
        <dbReference type="ARBA" id="ARBA00022989"/>
    </source>
</evidence>
<reference evidence="12" key="1">
    <citation type="submission" date="2018-05" db="EMBL/GenBank/DDBJ databases">
        <authorList>
            <person name="Lanie J.A."/>
            <person name="Ng W.-L."/>
            <person name="Kazmierczak K.M."/>
            <person name="Andrzejewski T.M."/>
            <person name="Davidsen T.M."/>
            <person name="Wayne K.J."/>
            <person name="Tettelin H."/>
            <person name="Glass J.I."/>
            <person name="Rusch D."/>
            <person name="Podicherti R."/>
            <person name="Tsui H.-C.T."/>
            <person name="Winkler M.E."/>
        </authorList>
    </citation>
    <scope>NUCLEOTIDE SEQUENCE</scope>
</reference>
<dbReference type="CDD" id="cd00310">
    <property type="entry name" value="ATP-synt_Fo_a_6"/>
    <property type="match status" value="1"/>
</dbReference>
<comment type="similarity">
    <text evidence="2">Belongs to the ATPase A chain family.</text>
</comment>
<protein>
    <recommendedName>
        <fullName evidence="13">ATP synthase subunit a</fullName>
    </recommendedName>
</protein>
<dbReference type="Pfam" id="PF00119">
    <property type="entry name" value="ATP-synt_A"/>
    <property type="match status" value="2"/>
</dbReference>
<accession>A0A382AKS3</accession>
<keyword evidence="6" id="KW-0375">Hydrogen ion transport</keyword>
<dbReference type="InterPro" id="IPR000568">
    <property type="entry name" value="ATP_synth_F0_asu"/>
</dbReference>
<keyword evidence="10" id="KW-0066">ATP synthesis</keyword>
<dbReference type="GO" id="GO:0045259">
    <property type="term" value="C:proton-transporting ATP synthase complex"/>
    <property type="evidence" value="ECO:0007669"/>
    <property type="project" value="UniProtKB-KW"/>
</dbReference>
<dbReference type="PANTHER" id="PTHR42823">
    <property type="entry name" value="ATP SYNTHASE SUBUNIT A, CHLOROPLASTIC"/>
    <property type="match status" value="1"/>
</dbReference>
<feature type="transmembrane region" description="Helical" evidence="11">
    <location>
        <begin position="287"/>
        <end position="307"/>
    </location>
</feature>
<keyword evidence="5 11" id="KW-0812">Transmembrane</keyword>
<dbReference type="AlphaFoldDB" id="A0A382AKS3"/>
<dbReference type="InterPro" id="IPR045082">
    <property type="entry name" value="ATP_syn_F0_a_bact/chloroplast"/>
</dbReference>
<evidence type="ECO:0000256" key="1">
    <source>
        <dbReference type="ARBA" id="ARBA00004141"/>
    </source>
</evidence>
<evidence type="ECO:0000256" key="5">
    <source>
        <dbReference type="ARBA" id="ARBA00022692"/>
    </source>
</evidence>
<keyword evidence="7 11" id="KW-1133">Transmembrane helix</keyword>
<evidence type="ECO:0000256" key="11">
    <source>
        <dbReference type="SAM" id="Phobius"/>
    </source>
</evidence>
<keyword evidence="8" id="KW-0406">Ion transport</keyword>
<dbReference type="PANTHER" id="PTHR42823:SF3">
    <property type="entry name" value="ATP SYNTHASE SUBUNIT A, CHLOROPLASTIC"/>
    <property type="match status" value="1"/>
</dbReference>
<dbReference type="GO" id="GO:0005886">
    <property type="term" value="C:plasma membrane"/>
    <property type="evidence" value="ECO:0007669"/>
    <property type="project" value="TreeGrafter"/>
</dbReference>
<name>A0A382AKS3_9ZZZZ</name>
<dbReference type="EMBL" id="UINC01025646">
    <property type="protein sequence ID" value="SVB01603.1"/>
    <property type="molecule type" value="Genomic_DNA"/>
</dbReference>
<evidence type="ECO:0008006" key="13">
    <source>
        <dbReference type="Google" id="ProtNLM"/>
    </source>
</evidence>
<feature type="transmembrane region" description="Helical" evidence="11">
    <location>
        <begin position="221"/>
        <end position="240"/>
    </location>
</feature>
<keyword evidence="4" id="KW-0138">CF(0)</keyword>
<evidence type="ECO:0000256" key="10">
    <source>
        <dbReference type="ARBA" id="ARBA00023310"/>
    </source>
</evidence>
<proteinExistence type="inferred from homology"/>
<feature type="transmembrane region" description="Helical" evidence="11">
    <location>
        <begin position="85"/>
        <end position="104"/>
    </location>
</feature>
<evidence type="ECO:0000256" key="2">
    <source>
        <dbReference type="ARBA" id="ARBA00006810"/>
    </source>
</evidence>
<evidence type="ECO:0000256" key="3">
    <source>
        <dbReference type="ARBA" id="ARBA00022448"/>
    </source>
</evidence>
<dbReference type="Gene3D" id="1.20.120.220">
    <property type="entry name" value="ATP synthase, F0 complex, subunit A"/>
    <property type="match status" value="2"/>
</dbReference>
<dbReference type="HAMAP" id="MF_01393">
    <property type="entry name" value="ATP_synth_a_bact"/>
    <property type="match status" value="1"/>
</dbReference>
<dbReference type="GO" id="GO:0046933">
    <property type="term" value="F:proton-transporting ATP synthase activity, rotational mechanism"/>
    <property type="evidence" value="ECO:0007669"/>
    <property type="project" value="TreeGrafter"/>
</dbReference>